<dbReference type="Proteomes" id="UP000053724">
    <property type="component" value="Unassembled WGS sequence"/>
</dbReference>
<organism evidence="3 8">
    <name type="scientific">Vibrio metoecus</name>
    <dbReference type="NCBI Taxonomy" id="1481663"/>
    <lineage>
        <taxon>Bacteria</taxon>
        <taxon>Pseudomonadati</taxon>
        <taxon>Pseudomonadota</taxon>
        <taxon>Gammaproteobacteria</taxon>
        <taxon>Vibrionales</taxon>
        <taxon>Vibrionaceae</taxon>
        <taxon>Vibrio</taxon>
    </lineage>
</organism>
<keyword evidence="6" id="KW-1185">Reference proteome</keyword>
<dbReference type="Proteomes" id="UP000027331">
    <property type="component" value="Unassembled WGS sequence"/>
</dbReference>
<reference evidence="2 6" key="1">
    <citation type="submission" date="2014-04" db="EMBL/GenBank/DDBJ databases">
        <title>Vibrio metecus sp. nov., a close relative of Vibrio cholerae isolated from coastal brackish ponds and clinical specimens.</title>
        <authorList>
            <person name="Kirchberger P.C."/>
            <person name="Turnsek M."/>
            <person name="Hunt D.E."/>
            <person name="Haley B.J."/>
            <person name="Colwell R."/>
            <person name="Polz M.F."/>
            <person name="Tarr C.L."/>
            <person name="Boucher Y."/>
        </authorList>
    </citation>
    <scope>NUCLEOTIDE SEQUENCE [LARGE SCALE GENOMIC DNA]</scope>
    <source>
        <strain evidence="2">OP3H</strain>
        <strain evidence="6">PPCK-2014</strain>
    </source>
</reference>
<dbReference type="Proteomes" id="UP000216173">
    <property type="component" value="Unassembled WGS sequence"/>
</dbReference>
<comment type="caution">
    <text evidence="3">The sequence shown here is derived from an EMBL/GenBank/DDBJ whole genome shotgun (WGS) entry which is preliminary data.</text>
</comment>
<feature type="chain" id="PRO_5015027401" description="Outer membrane protein beta-barrel domain-containing protein" evidence="1">
    <location>
        <begin position="20"/>
        <end position="184"/>
    </location>
</feature>
<evidence type="ECO:0008006" key="10">
    <source>
        <dbReference type="Google" id="ProtNLM"/>
    </source>
</evidence>
<protein>
    <recommendedName>
        <fullName evidence="10">Outer membrane protein beta-barrel domain-containing protein</fullName>
    </recommendedName>
</protein>
<dbReference type="PATRIC" id="fig|1481663.10.peg.885"/>
<evidence type="ECO:0000313" key="4">
    <source>
        <dbReference type="EMBL" id="KQB02157.1"/>
    </source>
</evidence>
<keyword evidence="1" id="KW-0732">Signal</keyword>
<sequence>MRKTIIATALLLTAGSAFAVDGNNNDSRTVMSNFSYDYVEARIGASPVTFGAAMSRSVHPNAHAIARIDSEFESDYDVAAGFGFHAPVNNWADVTGEMLFRLVDDRKRSSADTGMELNVGIRQWLGPQLEVGGKAGYVSIDNNDDWLGSVYARFHSTELFSLGAEARFNDFYDDQLMFTARFNF</sequence>
<evidence type="ECO:0000313" key="2">
    <source>
        <dbReference type="EMBL" id="KDO12894.1"/>
    </source>
</evidence>
<evidence type="ECO:0000313" key="8">
    <source>
        <dbReference type="Proteomes" id="UP000053724"/>
    </source>
</evidence>
<proteinExistence type="predicted"/>
<evidence type="ECO:0000313" key="6">
    <source>
        <dbReference type="Proteomes" id="UP000027331"/>
    </source>
</evidence>
<evidence type="ECO:0000313" key="9">
    <source>
        <dbReference type="Proteomes" id="UP000216173"/>
    </source>
</evidence>
<dbReference type="AlphaFoldDB" id="A0A067B3E1"/>
<dbReference type="EMBL" id="LBGP01000010">
    <property type="protein sequence ID" value="KQB02157.1"/>
    <property type="molecule type" value="Genomic_DNA"/>
</dbReference>
<evidence type="ECO:0000313" key="7">
    <source>
        <dbReference type="Proteomes" id="UP000050491"/>
    </source>
</evidence>
<dbReference type="EMBL" id="LCUF01000001">
    <property type="protein sequence ID" value="KQA24705.1"/>
    <property type="molecule type" value="Genomic_DNA"/>
</dbReference>
<evidence type="ECO:0000313" key="5">
    <source>
        <dbReference type="EMBL" id="PAR21936.1"/>
    </source>
</evidence>
<evidence type="ECO:0000313" key="3">
    <source>
        <dbReference type="EMBL" id="KQA24705.1"/>
    </source>
</evidence>
<gene>
    <name evidence="3" type="ORF">AAY55_01335</name>
    <name evidence="5" type="ORF">CGU03_04845</name>
    <name evidence="2" type="ORF">DP83_13875</name>
    <name evidence="4" type="ORF">XV92_07450</name>
</gene>
<reference evidence="5" key="4">
    <citation type="submission" date="2017-07" db="EMBL/GenBank/DDBJ databases">
        <authorList>
            <person name="Sun Z.S."/>
            <person name="Albrecht U."/>
            <person name="Echele G."/>
            <person name="Lee C.C."/>
        </authorList>
    </citation>
    <scope>NUCLEOTIDE SEQUENCE [LARGE SCALE GENOMIC DNA]</scope>
    <source>
        <strain evidence="5">OYP9E10</strain>
    </source>
</reference>
<dbReference type="GeneID" id="94014078"/>
<dbReference type="OrthoDB" id="5814217at2"/>
<reference evidence="7 8" key="2">
    <citation type="journal article" date="2015" name="Genome Biol. Evol.">
        <title>The Dynamics of Genetic Interactions between Vibrio metoecus and Vibrio cholerae, Two Close Relatives Co-Occurring in the Environment.</title>
        <authorList>
            <person name="Orata F.D."/>
            <person name="Kirchberger P.C."/>
            <person name="Meheust R."/>
            <person name="Barlow E.J."/>
            <person name="Tarr C.L."/>
            <person name="Boucher Y."/>
        </authorList>
    </citation>
    <scope>NUCLEOTIDE SEQUENCE [LARGE SCALE GENOMIC DNA]</scope>
    <source>
        <strain evidence="3 8">08-2459</strain>
        <strain evidence="4 7">YB5B04</strain>
    </source>
</reference>
<dbReference type="EMBL" id="JJMN01000074">
    <property type="protein sequence ID" value="KDO12894.1"/>
    <property type="molecule type" value="Genomic_DNA"/>
</dbReference>
<reference evidence="9" key="3">
    <citation type="submission" date="2017-07" db="EMBL/GenBank/DDBJ databases">
        <authorList>
            <person name="Boucher Y."/>
            <person name="Orata F.D."/>
        </authorList>
    </citation>
    <scope>NUCLEOTIDE SEQUENCE [LARGE SCALE GENOMIC DNA]</scope>
    <source>
        <strain evidence="9">OYP9E10</strain>
    </source>
</reference>
<evidence type="ECO:0000256" key="1">
    <source>
        <dbReference type="SAM" id="SignalP"/>
    </source>
</evidence>
<dbReference type="Proteomes" id="UP000050491">
    <property type="component" value="Unassembled WGS sequence"/>
</dbReference>
<feature type="signal peptide" evidence="1">
    <location>
        <begin position="1"/>
        <end position="19"/>
    </location>
</feature>
<name>A0A067B3E1_VIBMT</name>
<accession>A0A067B3E1</accession>
<dbReference type="RefSeq" id="WP_001232587.1">
    <property type="nucleotide sequence ID" value="NZ_ACZT01000018.1"/>
</dbReference>
<dbReference type="EMBL" id="NMSH01000005">
    <property type="protein sequence ID" value="PAR21936.1"/>
    <property type="molecule type" value="Genomic_DNA"/>
</dbReference>